<dbReference type="RefSeq" id="WP_192008542.1">
    <property type="nucleotide sequence ID" value="NZ_JACYTQ010000001.1"/>
</dbReference>
<dbReference type="InterPro" id="IPR048502">
    <property type="entry name" value="NamZ_N"/>
</dbReference>
<name>A0ABR9AJW8_9BACT</name>
<accession>A0ABR9AJW8</accession>
<comment type="caution">
    <text evidence="3">The sequence shown here is derived from an EMBL/GenBank/DDBJ whole genome shotgun (WGS) entry which is preliminary data.</text>
</comment>
<dbReference type="PANTHER" id="PTHR42915:SF1">
    <property type="entry name" value="PEPTIDOGLYCAN BETA-N-ACETYLMURAMIDASE NAMZ"/>
    <property type="match status" value="1"/>
</dbReference>
<dbReference type="Proteomes" id="UP000647133">
    <property type="component" value="Unassembled WGS sequence"/>
</dbReference>
<dbReference type="PROSITE" id="PS51257">
    <property type="entry name" value="PROKAR_LIPOPROTEIN"/>
    <property type="match status" value="1"/>
</dbReference>
<dbReference type="InterPro" id="IPR008302">
    <property type="entry name" value="NamZ"/>
</dbReference>
<proteinExistence type="predicted"/>
<dbReference type="EMBL" id="JACYTQ010000001">
    <property type="protein sequence ID" value="MBD8487909.1"/>
    <property type="molecule type" value="Genomic_DNA"/>
</dbReference>
<evidence type="ECO:0000259" key="1">
    <source>
        <dbReference type="Pfam" id="PF07075"/>
    </source>
</evidence>
<dbReference type="PIRSF" id="PIRSF016719">
    <property type="entry name" value="UCP016719"/>
    <property type="match status" value="1"/>
</dbReference>
<dbReference type="InterPro" id="IPR048503">
    <property type="entry name" value="NamZ_C"/>
</dbReference>
<evidence type="ECO:0000313" key="4">
    <source>
        <dbReference type="Proteomes" id="UP000647133"/>
    </source>
</evidence>
<dbReference type="Pfam" id="PF20732">
    <property type="entry name" value="NamZ_C"/>
    <property type="match status" value="1"/>
</dbReference>
<dbReference type="Gene3D" id="3.40.50.12170">
    <property type="entry name" value="Uncharacterised protein PF07075, DUF1343"/>
    <property type="match status" value="1"/>
</dbReference>
<sequence length="438" mass="49169">MKTENKMRIKYKLKIFVLLLMMGALLASCGGKSRQEQQEESVEKESTKRVVIGAERLFEDEFFPLIRGKKVALITNHTGLLPDGKYLVDVLYEREDVDLALLFGPEHGIRGEEDTHVADGTDKSTGLPVISLYGEVRKPTPEMLADVEVLIFDIQDVGARFYTYIATMMHVLEAAAEQGIPYLVLDRPNAIGGVYVDGPVGDHQMEPVTGVDQLPVVHGMTVGELAHMFNEERGNNGKAKADLTVVKMENYTRDMWYDETGLPWVKPSPNMLTLTTAALYPMTCLLEGTNVSEARGTLHPFEHIGAPWIKGDQLALQLNSYNLEGVNFTSASFAPGKIVDGIEIYPPKFLEDNCSSAFIELKNRSEFASSKAAVYMLDALYRLYPEDLEWKEGRMDRLWKTKSVREGIIAGQNPEEIIAGWKEGLGYFERVRKQYLLY</sequence>
<gene>
    <name evidence="3" type="ORF">IFO69_04015</name>
</gene>
<dbReference type="Pfam" id="PF07075">
    <property type="entry name" value="NamZ_N"/>
    <property type="match status" value="1"/>
</dbReference>
<dbReference type="Gene3D" id="3.90.1150.140">
    <property type="match status" value="1"/>
</dbReference>
<feature type="domain" description="Peptidoglycan beta-N-acetylmuramidase NamZ C-terminal" evidence="2">
    <location>
        <begin position="279"/>
        <end position="438"/>
    </location>
</feature>
<dbReference type="PANTHER" id="PTHR42915">
    <property type="entry name" value="HYPOTHETICAL 460 KDA PROTEIN IN FEUA-SIGW INTERGENIC REGION [PRECURSOR]"/>
    <property type="match status" value="1"/>
</dbReference>
<evidence type="ECO:0000259" key="2">
    <source>
        <dbReference type="Pfam" id="PF20732"/>
    </source>
</evidence>
<feature type="domain" description="Peptidoglycan beta-N-acetylmuramidase NamZ N-terminal" evidence="1">
    <location>
        <begin position="71"/>
        <end position="274"/>
    </location>
</feature>
<organism evidence="3 4">
    <name type="scientific">Echinicola arenosa</name>
    <dbReference type="NCBI Taxonomy" id="2774144"/>
    <lineage>
        <taxon>Bacteria</taxon>
        <taxon>Pseudomonadati</taxon>
        <taxon>Bacteroidota</taxon>
        <taxon>Cytophagia</taxon>
        <taxon>Cytophagales</taxon>
        <taxon>Cyclobacteriaceae</taxon>
        <taxon>Echinicola</taxon>
    </lineage>
</organism>
<keyword evidence="4" id="KW-1185">Reference proteome</keyword>
<reference evidence="3 4" key="1">
    <citation type="submission" date="2020-09" db="EMBL/GenBank/DDBJ databases">
        <title>Echinicola sp. CAU 1574 isolated from sand of Sido Beach.</title>
        <authorList>
            <person name="Kim W."/>
        </authorList>
    </citation>
    <scope>NUCLEOTIDE SEQUENCE [LARGE SCALE GENOMIC DNA]</scope>
    <source>
        <strain evidence="3 4">CAU 1574</strain>
    </source>
</reference>
<evidence type="ECO:0000313" key="3">
    <source>
        <dbReference type="EMBL" id="MBD8487909.1"/>
    </source>
</evidence>
<protein>
    <submittedName>
        <fullName evidence="3">DUF1343 domain-containing protein</fullName>
    </submittedName>
</protein>